<gene>
    <name evidence="4" type="primary">LOC113431477</name>
</gene>
<organism evidence="3 4">
    <name type="scientific">Notechis scutatus</name>
    <name type="common">mainland tiger snake</name>
    <dbReference type="NCBI Taxonomy" id="8663"/>
    <lineage>
        <taxon>Eukaryota</taxon>
        <taxon>Metazoa</taxon>
        <taxon>Chordata</taxon>
        <taxon>Craniata</taxon>
        <taxon>Vertebrata</taxon>
        <taxon>Euteleostomi</taxon>
        <taxon>Lepidosauria</taxon>
        <taxon>Squamata</taxon>
        <taxon>Bifurcata</taxon>
        <taxon>Unidentata</taxon>
        <taxon>Episquamata</taxon>
        <taxon>Toxicofera</taxon>
        <taxon>Serpentes</taxon>
        <taxon>Colubroidea</taxon>
        <taxon>Elapidae</taxon>
        <taxon>Hydrophiinae</taxon>
        <taxon>Notechis</taxon>
    </lineage>
</organism>
<sequence>MHPLLVRIIDTPQFQRLRYIKQLGGTYYVFPGASHNRFEHSLGVSHLAGRLVQALQERQPELNIDQRDILCVQIAGLCHDLGHGPFSHMFDKRFIPLARPGLKWKVDIILFIKFICTVGETCSWRFSIIQVMVVPKVLFQKATGLP</sequence>
<accession>A0A6J1W2T3</accession>
<reference evidence="4" key="1">
    <citation type="submission" date="2025-08" db="UniProtKB">
        <authorList>
            <consortium name="RefSeq"/>
        </authorList>
    </citation>
    <scope>IDENTIFICATION</scope>
</reference>
<dbReference type="GeneID" id="113431477"/>
<dbReference type="GO" id="GO:0008832">
    <property type="term" value="F:dGTPase activity"/>
    <property type="evidence" value="ECO:0007669"/>
    <property type="project" value="TreeGrafter"/>
</dbReference>
<dbReference type="InterPro" id="IPR006674">
    <property type="entry name" value="HD_domain"/>
</dbReference>
<dbReference type="GO" id="GO:0045088">
    <property type="term" value="P:regulation of innate immune response"/>
    <property type="evidence" value="ECO:0007669"/>
    <property type="project" value="TreeGrafter"/>
</dbReference>
<dbReference type="PANTHER" id="PTHR11373">
    <property type="entry name" value="DEOXYNUCLEOSIDE TRIPHOSPHATE TRIPHOSPHOHYDROLASE"/>
    <property type="match status" value="1"/>
</dbReference>
<dbReference type="Gene3D" id="1.10.3210.10">
    <property type="entry name" value="Hypothetical protein af1432"/>
    <property type="match status" value="1"/>
</dbReference>
<dbReference type="AlphaFoldDB" id="A0A6J1W2T3"/>
<dbReference type="InterPro" id="IPR050135">
    <property type="entry name" value="dGTPase-like"/>
</dbReference>
<evidence type="ECO:0000259" key="2">
    <source>
        <dbReference type="SMART" id="SM00471"/>
    </source>
</evidence>
<name>A0A6J1W2T3_9SAUR</name>
<protein>
    <submittedName>
        <fullName evidence="4">Deoxynucleoside triphosphate triphosphohydrolase SAMHD1-like</fullName>
    </submittedName>
</protein>
<dbReference type="InterPro" id="IPR003607">
    <property type="entry name" value="HD/PDEase_dom"/>
</dbReference>
<dbReference type="GO" id="GO:0005634">
    <property type="term" value="C:nucleus"/>
    <property type="evidence" value="ECO:0007669"/>
    <property type="project" value="TreeGrafter"/>
</dbReference>
<dbReference type="PANTHER" id="PTHR11373:SF4">
    <property type="entry name" value="DEOXYNUCLEOSIDE TRIPHOSPHATE TRIPHOSPHOHYDROLASE SAMHD1"/>
    <property type="match status" value="1"/>
</dbReference>
<proteinExistence type="inferred from homology"/>
<dbReference type="GO" id="GO:0051607">
    <property type="term" value="P:defense response to virus"/>
    <property type="evidence" value="ECO:0007669"/>
    <property type="project" value="TreeGrafter"/>
</dbReference>
<dbReference type="Pfam" id="PF01966">
    <property type="entry name" value="HD"/>
    <property type="match status" value="1"/>
</dbReference>
<dbReference type="SMART" id="SM00471">
    <property type="entry name" value="HDc"/>
    <property type="match status" value="1"/>
</dbReference>
<evidence type="ECO:0000313" key="4">
    <source>
        <dbReference type="RefSeq" id="XP_026549576.1"/>
    </source>
</evidence>
<evidence type="ECO:0000313" key="3">
    <source>
        <dbReference type="Proteomes" id="UP000504612"/>
    </source>
</evidence>
<feature type="domain" description="HD/PDEase" evidence="2">
    <location>
        <begin position="33"/>
        <end position="130"/>
    </location>
</feature>
<dbReference type="Proteomes" id="UP000504612">
    <property type="component" value="Unplaced"/>
</dbReference>
<evidence type="ECO:0000256" key="1">
    <source>
        <dbReference type="ARBA" id="ARBA00005776"/>
    </source>
</evidence>
<keyword evidence="3" id="KW-1185">Reference proteome</keyword>
<dbReference type="KEGG" id="nss:113431477"/>
<comment type="similarity">
    <text evidence="1">Belongs to the SAMHD1 family.</text>
</comment>
<dbReference type="RefSeq" id="XP_026549576.1">
    <property type="nucleotide sequence ID" value="XM_026693791.1"/>
</dbReference>
<dbReference type="CDD" id="cd00077">
    <property type="entry name" value="HDc"/>
    <property type="match status" value="1"/>
</dbReference>
<dbReference type="SUPFAM" id="SSF109604">
    <property type="entry name" value="HD-domain/PDEase-like"/>
    <property type="match status" value="1"/>
</dbReference>
<dbReference type="GO" id="GO:0006203">
    <property type="term" value="P:dGTP catabolic process"/>
    <property type="evidence" value="ECO:0007669"/>
    <property type="project" value="TreeGrafter"/>
</dbReference>